<dbReference type="RefSeq" id="WP_390283709.1">
    <property type="nucleotide sequence ID" value="NZ_JBHUDI010000001.1"/>
</dbReference>
<proteinExistence type="predicted"/>
<dbReference type="InterPro" id="IPR026325">
    <property type="entry name" value="DUF932"/>
</dbReference>
<comment type="caution">
    <text evidence="1">The sequence shown here is derived from an EMBL/GenBank/DDBJ whole genome shotgun (WGS) entry which is preliminary data.</text>
</comment>
<dbReference type="Proteomes" id="UP001597076">
    <property type="component" value="Unassembled WGS sequence"/>
</dbReference>
<name>A0ABD6BCM2_9EURY</name>
<gene>
    <name evidence="1" type="ORF">ACFR99_01585</name>
</gene>
<evidence type="ECO:0000313" key="1">
    <source>
        <dbReference type="EMBL" id="MFD1562262.1"/>
    </source>
</evidence>
<dbReference type="EMBL" id="JBHUDI010000001">
    <property type="protein sequence ID" value="MFD1562262.1"/>
    <property type="molecule type" value="Genomic_DNA"/>
</dbReference>
<sequence>MDELYKTSEQLPEVDRHEVYAHHVEEDEWEEVPYRDSLWTDDMRATGVVSSSKDFYNIIQYGEILETVGEAIEQNGLDVEGTVSLSPTAHKMNASIEFEGNTVYANRDDPVTLGLQVQSGHSGYHRLKYDVGAERLVCSNGMTAFISELSFDQTHQDPFQPRLAYNAVDAVATSPEMVERRLEKAQEHVLMNQDEALLVLLETGIDSYLEQPVPDLLNALHDEVKDPENPSLWETYNAATRALTHYTENTPRYELSKGYENAAKLLENGDNQIPEPEILGSQAVEDRTRQLIEQDDTEPYWEDEPDALRQLRELHEIQA</sequence>
<evidence type="ECO:0000313" key="2">
    <source>
        <dbReference type="Proteomes" id="UP001597076"/>
    </source>
</evidence>
<keyword evidence="2" id="KW-1185">Reference proteome</keyword>
<organism evidence="1 2">
    <name type="scientific">Haloarchaeobius amylolyticus</name>
    <dbReference type="NCBI Taxonomy" id="1198296"/>
    <lineage>
        <taxon>Archaea</taxon>
        <taxon>Methanobacteriati</taxon>
        <taxon>Methanobacteriota</taxon>
        <taxon>Stenosarchaea group</taxon>
        <taxon>Halobacteria</taxon>
        <taxon>Halobacteriales</taxon>
        <taxon>Halorubellaceae</taxon>
        <taxon>Haloarchaeobius</taxon>
    </lineage>
</organism>
<dbReference type="AlphaFoldDB" id="A0ABD6BCM2"/>
<accession>A0ABD6BCM2</accession>
<dbReference type="Pfam" id="PF06067">
    <property type="entry name" value="DUF932"/>
    <property type="match status" value="1"/>
</dbReference>
<reference evidence="1 2" key="1">
    <citation type="journal article" date="2019" name="Int. J. Syst. Evol. Microbiol.">
        <title>The Global Catalogue of Microorganisms (GCM) 10K type strain sequencing project: providing services to taxonomists for standard genome sequencing and annotation.</title>
        <authorList>
            <consortium name="The Broad Institute Genomics Platform"/>
            <consortium name="The Broad Institute Genome Sequencing Center for Infectious Disease"/>
            <person name="Wu L."/>
            <person name="Ma J."/>
        </authorList>
    </citation>
    <scope>NUCLEOTIDE SEQUENCE [LARGE SCALE GENOMIC DNA]</scope>
    <source>
        <strain evidence="1 2">CGMCC 1.12230</strain>
    </source>
</reference>
<protein>
    <submittedName>
        <fullName evidence="1">DUF932 domain-containing protein</fullName>
    </submittedName>
</protein>